<organism evidence="1">
    <name type="scientific">Anguilla anguilla</name>
    <name type="common">European freshwater eel</name>
    <name type="synonym">Muraena anguilla</name>
    <dbReference type="NCBI Taxonomy" id="7936"/>
    <lineage>
        <taxon>Eukaryota</taxon>
        <taxon>Metazoa</taxon>
        <taxon>Chordata</taxon>
        <taxon>Craniata</taxon>
        <taxon>Vertebrata</taxon>
        <taxon>Euteleostomi</taxon>
        <taxon>Actinopterygii</taxon>
        <taxon>Neopterygii</taxon>
        <taxon>Teleostei</taxon>
        <taxon>Anguilliformes</taxon>
        <taxon>Anguillidae</taxon>
        <taxon>Anguilla</taxon>
    </lineage>
</organism>
<reference evidence="1" key="2">
    <citation type="journal article" date="2015" name="Fish Shellfish Immunol.">
        <title>Early steps in the European eel (Anguilla anguilla)-Vibrio vulnificus interaction in the gills: Role of the RtxA13 toxin.</title>
        <authorList>
            <person name="Callol A."/>
            <person name="Pajuelo D."/>
            <person name="Ebbesson L."/>
            <person name="Teles M."/>
            <person name="MacKenzie S."/>
            <person name="Amaro C."/>
        </authorList>
    </citation>
    <scope>NUCLEOTIDE SEQUENCE</scope>
</reference>
<protein>
    <submittedName>
        <fullName evidence="1">Uncharacterized protein</fullName>
    </submittedName>
</protein>
<sequence>MLCKKLCKSLWIRASAKWLNVTEYFILLSTGSVLKRYKRTQKYTHKTA</sequence>
<accession>A0A0E9U9P5</accession>
<evidence type="ECO:0000313" key="1">
    <source>
        <dbReference type="EMBL" id="JAH62556.1"/>
    </source>
</evidence>
<dbReference type="AlphaFoldDB" id="A0A0E9U9P5"/>
<proteinExistence type="predicted"/>
<dbReference type="EMBL" id="GBXM01046021">
    <property type="protein sequence ID" value="JAH62556.1"/>
    <property type="molecule type" value="Transcribed_RNA"/>
</dbReference>
<name>A0A0E9U9P5_ANGAN</name>
<reference evidence="1" key="1">
    <citation type="submission" date="2014-11" db="EMBL/GenBank/DDBJ databases">
        <authorList>
            <person name="Amaro Gonzalez C."/>
        </authorList>
    </citation>
    <scope>NUCLEOTIDE SEQUENCE</scope>
</reference>